<dbReference type="Pfam" id="PF13560">
    <property type="entry name" value="HTH_31"/>
    <property type="match status" value="1"/>
</dbReference>
<dbReference type="InterPro" id="IPR001387">
    <property type="entry name" value="Cro/C1-type_HTH"/>
</dbReference>
<comment type="caution">
    <text evidence="5">The sequence shown here is derived from an EMBL/GenBank/DDBJ whole genome shotgun (WGS) entry which is preliminary data.</text>
</comment>
<feature type="repeat" description="WD" evidence="3">
    <location>
        <begin position="555"/>
        <end position="596"/>
    </location>
</feature>
<dbReference type="SUPFAM" id="SSF47413">
    <property type="entry name" value="lambda repressor-like DNA-binding domains"/>
    <property type="match status" value="1"/>
</dbReference>
<dbReference type="SUPFAM" id="SSF50978">
    <property type="entry name" value="WD40 repeat-like"/>
    <property type="match status" value="1"/>
</dbReference>
<dbReference type="GO" id="GO:0003677">
    <property type="term" value="F:DNA binding"/>
    <property type="evidence" value="ECO:0007669"/>
    <property type="project" value="InterPro"/>
</dbReference>
<dbReference type="PANTHER" id="PTHR19879">
    <property type="entry name" value="TRANSCRIPTION INITIATION FACTOR TFIID"/>
    <property type="match status" value="1"/>
</dbReference>
<dbReference type="PROSITE" id="PS50294">
    <property type="entry name" value="WD_REPEATS_REGION"/>
    <property type="match status" value="7"/>
</dbReference>
<protein>
    <submittedName>
        <fullName evidence="5">WD40 repeat protein/transcriptional regulator with XRE-family HTH domain</fullName>
    </submittedName>
</protein>
<dbReference type="InterPro" id="IPR001680">
    <property type="entry name" value="WD40_rpt"/>
</dbReference>
<feature type="repeat" description="WD" evidence="3">
    <location>
        <begin position="1076"/>
        <end position="1109"/>
    </location>
</feature>
<dbReference type="Gene3D" id="2.130.10.10">
    <property type="entry name" value="YVTN repeat-like/Quinoprotein amine dehydrogenase"/>
    <property type="match status" value="5"/>
</dbReference>
<dbReference type="InterPro" id="IPR015943">
    <property type="entry name" value="WD40/YVTN_repeat-like_dom_sf"/>
</dbReference>
<dbReference type="InterPro" id="IPR019775">
    <property type="entry name" value="WD40_repeat_CS"/>
</dbReference>
<dbReference type="CDD" id="cd00200">
    <property type="entry name" value="WD40"/>
    <property type="match status" value="2"/>
</dbReference>
<feature type="domain" description="HTH cro/C1-type" evidence="4">
    <location>
        <begin position="11"/>
        <end position="65"/>
    </location>
</feature>
<reference evidence="5 6" key="1">
    <citation type="submission" date="2020-08" db="EMBL/GenBank/DDBJ databases">
        <title>Sequencing the genomes of 1000 actinobacteria strains.</title>
        <authorList>
            <person name="Klenk H.-P."/>
        </authorList>
    </citation>
    <scope>NUCLEOTIDE SEQUENCE [LARGE SCALE GENOMIC DNA]</scope>
    <source>
        <strain evidence="5 6">DSM 44230</strain>
    </source>
</reference>
<dbReference type="SUPFAM" id="SSF50998">
    <property type="entry name" value="Quinoprotein alcohol dehydrogenase-like"/>
    <property type="match status" value="1"/>
</dbReference>
<dbReference type="Proteomes" id="UP000533598">
    <property type="component" value="Unassembled WGS sequence"/>
</dbReference>
<dbReference type="CDD" id="cd00882">
    <property type="entry name" value="Ras_like_GTPase"/>
    <property type="match status" value="1"/>
</dbReference>
<feature type="repeat" description="WD" evidence="3">
    <location>
        <begin position="1031"/>
        <end position="1064"/>
    </location>
</feature>
<keyword evidence="6" id="KW-1185">Reference proteome</keyword>
<evidence type="ECO:0000259" key="4">
    <source>
        <dbReference type="PROSITE" id="PS50943"/>
    </source>
</evidence>
<dbReference type="InterPro" id="IPR020472">
    <property type="entry name" value="WD40_PAC1"/>
</dbReference>
<feature type="repeat" description="WD" evidence="3">
    <location>
        <begin position="941"/>
        <end position="982"/>
    </location>
</feature>
<evidence type="ECO:0000256" key="1">
    <source>
        <dbReference type="ARBA" id="ARBA00022574"/>
    </source>
</evidence>
<proteinExistence type="predicted"/>
<keyword evidence="2" id="KW-0677">Repeat</keyword>
<gene>
    <name evidence="5" type="ORF">HNR67_002169</name>
</gene>
<dbReference type="InterPro" id="IPR010982">
    <property type="entry name" value="Lambda_DNA-bd_dom_sf"/>
</dbReference>
<dbReference type="CDD" id="cd00093">
    <property type="entry name" value="HTH_XRE"/>
    <property type="match status" value="1"/>
</dbReference>
<dbReference type="InterPro" id="IPR036322">
    <property type="entry name" value="WD40_repeat_dom_sf"/>
</dbReference>
<dbReference type="AlphaFoldDB" id="A0A7W7C9Y3"/>
<feature type="repeat" description="WD" evidence="3">
    <location>
        <begin position="986"/>
        <end position="1027"/>
    </location>
</feature>
<dbReference type="PROSITE" id="PS50082">
    <property type="entry name" value="WD_REPEATS_2"/>
    <property type="match status" value="7"/>
</dbReference>
<evidence type="ECO:0000313" key="5">
    <source>
        <dbReference type="EMBL" id="MBB4676051.1"/>
    </source>
</evidence>
<sequence>MSGEIGFAAELRRLRRERGLSLAALSERTHYSKGYLSNLEHERRPATLDLARRLDEVLDADGALITLAAAVPEPVCPYRGLAAFQAADARWFFGRERVTGELVAALDAARERGAPLVVFGASGAGKSSLLRAGLAPRLDAVEIITPGPDPLRRLPGTGPVLVVDQFEEVFTLCESAAERSEFIAELCRRAADGVVLAVRADFFPQCLAQPELLEVVRHNQFAVGAMSRAELVEAITGPAEASRLTVEPGLVELLLTDLGAGERGYEPGALPLLSYALRGTWEHRVEDRLTVAGYRATGGIRGAVAAAAEQVFTQLDEDARRAARHLLLRLVRVGADGEDTRRRVPRDQVAAGKGQDPALVAMEAFAAARLLVLDHDTVELTHEALVRAWPRLREWIDTDRAALRARQRLGEAVDAWVGHDRAAALTYRGIALATAQEWAAGHPGDLSQVERDFLRAGSREELRGVRRLRTLVAALTAFVLIAVLAGGIALVQRQQALTARDEATSRQVGEHASSLLGTDPALAGQLALAAYRLAETPAARGAVLSAFATAYPTRLHGGAEQVDVVALRPDGGLLATGGLDGVVQLWDATDGRRDEPLRTLPNTGRVSGLEFSPDGRTLALAGAGGVALWDVTVPHQPALLAALLPRTKVNQLAFSPDGRLLATAGAADALTRVWSLGDLRAPQQVSALPGHVGEVYGLAFSPDGPTLATAGQDGAVLGWRLADPADPGAPRRILTARGPISAIAYSQDGRRLVIADETHTLWQVSDGVPRIVPAPDVLVRGLAFGPDPDRVVLGANDGVLRVLDLVAGREIERLRQPNRVRAIAFDRAGRLLASSSSGGRSYLWHEPLASPVGRDSEIDGVFGHPGSNLLATTGVQDPRVRLWRTDWSRLLPLGTLTGHTGAVQHVAFSADGRRLATASRDRTVRLWDLSDPAHPVELSTMDGYRETVGRLAFSPDGTLLASGDDAGDLVLWNIADPRAPRRLAILADNFRNVNTVAFSPDGRYLASGNTDRSIRLWDLADQRDPRQTAKITGFREAVLGVAFSPDGRTLAGAGLDQTVRLWTVADPARPVGLATVSGHLGPVHTAEFSPDGRTLITTSGDRTARLWDLTDPVRPTLYAPLASPDAPVTNVFHAGGRRIAVAAAGHTLRFWDTDPAAAVNRLCALSGSPVTAAEWAARFPDYPYRPPCR</sequence>
<dbReference type="InterPro" id="IPR049052">
    <property type="entry name" value="nSTAND1"/>
</dbReference>
<keyword evidence="1 3" id="KW-0853">WD repeat</keyword>
<dbReference type="PROSITE" id="PS50943">
    <property type="entry name" value="HTH_CROC1"/>
    <property type="match status" value="1"/>
</dbReference>
<name>A0A7W7C9Y3_9PSEU</name>
<dbReference type="PROSITE" id="PS00678">
    <property type="entry name" value="WD_REPEATS_1"/>
    <property type="match status" value="3"/>
</dbReference>
<dbReference type="EMBL" id="JACHMH010000001">
    <property type="protein sequence ID" value="MBB4676051.1"/>
    <property type="molecule type" value="Genomic_DNA"/>
</dbReference>
<dbReference type="Gene3D" id="1.10.260.40">
    <property type="entry name" value="lambda repressor-like DNA-binding domains"/>
    <property type="match status" value="1"/>
</dbReference>
<dbReference type="SMART" id="SM00320">
    <property type="entry name" value="WD40"/>
    <property type="match status" value="13"/>
</dbReference>
<dbReference type="InterPro" id="IPR011047">
    <property type="entry name" value="Quinoprotein_ADH-like_sf"/>
</dbReference>
<organism evidence="5 6">
    <name type="scientific">Crossiella cryophila</name>
    <dbReference type="NCBI Taxonomy" id="43355"/>
    <lineage>
        <taxon>Bacteria</taxon>
        <taxon>Bacillati</taxon>
        <taxon>Actinomycetota</taxon>
        <taxon>Actinomycetes</taxon>
        <taxon>Pseudonocardiales</taxon>
        <taxon>Pseudonocardiaceae</taxon>
        <taxon>Crossiella</taxon>
    </lineage>
</organism>
<feature type="repeat" description="WD" evidence="3">
    <location>
        <begin position="688"/>
        <end position="721"/>
    </location>
</feature>
<dbReference type="RefSeq" id="WP_185001924.1">
    <property type="nucleotide sequence ID" value="NZ_BAAAUI010000065.1"/>
</dbReference>
<dbReference type="Pfam" id="PF00400">
    <property type="entry name" value="WD40"/>
    <property type="match status" value="8"/>
</dbReference>
<dbReference type="PRINTS" id="PR00320">
    <property type="entry name" value="GPROTEINBRPT"/>
</dbReference>
<evidence type="ECO:0000256" key="2">
    <source>
        <dbReference type="ARBA" id="ARBA00022737"/>
    </source>
</evidence>
<accession>A0A7W7C9Y3</accession>
<dbReference type="SMART" id="SM00530">
    <property type="entry name" value="HTH_XRE"/>
    <property type="match status" value="1"/>
</dbReference>
<dbReference type="Pfam" id="PF20703">
    <property type="entry name" value="nSTAND1"/>
    <property type="match status" value="2"/>
</dbReference>
<feature type="repeat" description="WD" evidence="3">
    <location>
        <begin position="896"/>
        <end position="930"/>
    </location>
</feature>
<dbReference type="PANTHER" id="PTHR19879:SF9">
    <property type="entry name" value="TRANSCRIPTION INITIATION FACTOR TFIID SUBUNIT 5"/>
    <property type="match status" value="1"/>
</dbReference>
<evidence type="ECO:0000256" key="3">
    <source>
        <dbReference type="PROSITE-ProRule" id="PRU00221"/>
    </source>
</evidence>
<evidence type="ECO:0000313" key="6">
    <source>
        <dbReference type="Proteomes" id="UP000533598"/>
    </source>
</evidence>